<dbReference type="OrthoDB" id="5116476at2"/>
<accession>A0A511JJD1</accession>
<dbReference type="PANTHER" id="PTHR12526">
    <property type="entry name" value="GLYCOSYLTRANSFERASE"/>
    <property type="match status" value="1"/>
</dbReference>
<proteinExistence type="predicted"/>
<dbReference type="GO" id="GO:0016757">
    <property type="term" value="F:glycosyltransferase activity"/>
    <property type="evidence" value="ECO:0007669"/>
    <property type="project" value="TreeGrafter"/>
</dbReference>
<organism evidence="1 2">
    <name type="scientific">Cellulomonas terrae</name>
    <dbReference type="NCBI Taxonomy" id="311234"/>
    <lineage>
        <taxon>Bacteria</taxon>
        <taxon>Bacillati</taxon>
        <taxon>Actinomycetota</taxon>
        <taxon>Actinomycetes</taxon>
        <taxon>Micrococcales</taxon>
        <taxon>Cellulomonadaceae</taxon>
        <taxon>Cellulomonas</taxon>
    </lineage>
</organism>
<dbReference type="Proteomes" id="UP000321049">
    <property type="component" value="Unassembled WGS sequence"/>
</dbReference>
<protein>
    <recommendedName>
        <fullName evidence="3">Glycosyl transferase family 1 domain-containing protein</fullName>
    </recommendedName>
</protein>
<evidence type="ECO:0000313" key="2">
    <source>
        <dbReference type="Proteomes" id="UP000321049"/>
    </source>
</evidence>
<dbReference type="AlphaFoldDB" id="A0A511JJD1"/>
<dbReference type="PANTHER" id="PTHR12526:SF590">
    <property type="entry name" value="ALPHA-MALTOSE-1-PHOSPHATE SYNTHASE"/>
    <property type="match status" value="1"/>
</dbReference>
<comment type="caution">
    <text evidence="1">The sequence shown here is derived from an EMBL/GenBank/DDBJ whole genome shotgun (WGS) entry which is preliminary data.</text>
</comment>
<dbReference type="SUPFAM" id="SSF53756">
    <property type="entry name" value="UDP-Glycosyltransferase/glycogen phosphorylase"/>
    <property type="match status" value="1"/>
</dbReference>
<keyword evidence="2" id="KW-1185">Reference proteome</keyword>
<evidence type="ECO:0008006" key="3">
    <source>
        <dbReference type="Google" id="ProtNLM"/>
    </source>
</evidence>
<dbReference type="Gene3D" id="3.40.50.2000">
    <property type="entry name" value="Glycogen Phosphorylase B"/>
    <property type="match status" value="2"/>
</dbReference>
<dbReference type="RefSeq" id="WP_146845656.1">
    <property type="nucleotide sequence ID" value="NZ_BJWH01000006.1"/>
</dbReference>
<evidence type="ECO:0000313" key="1">
    <source>
        <dbReference type="EMBL" id="GEL98118.1"/>
    </source>
</evidence>
<name>A0A511JJD1_9CELL</name>
<dbReference type="Pfam" id="PF13692">
    <property type="entry name" value="Glyco_trans_1_4"/>
    <property type="match status" value="1"/>
</dbReference>
<dbReference type="CDD" id="cd03801">
    <property type="entry name" value="GT4_PimA-like"/>
    <property type="match status" value="1"/>
</dbReference>
<gene>
    <name evidence="1" type="ORF">CTE05_16650</name>
</gene>
<dbReference type="EMBL" id="BJWH01000006">
    <property type="protein sequence ID" value="GEL98118.1"/>
    <property type="molecule type" value="Genomic_DNA"/>
</dbReference>
<sequence length="341" mass="36768">MSTAQVEVMFRSERDVDSWTARHERGEVPGRWPYGLDLLARPGLTVTRRSLPEPTRADRLRAMLRRSPRSSTGSTDIGIAWDENLARRMLVLAPHAAMHAGAIWLTDALAADPDSARVRSTLDVLRRMDSVFVNSRAQVEPLERALAGTGTRVSFFTFGVDADFFSAQPPADRPLVVSVGGDRDRDPATLFAALARVHEARPDVEIVVQSSSDVPPPAGVTKIPRLSHVELRSLYARASVVAVATRPNLHMSGLTVSLESMATARPVVLTRTPGVEDYVDDGGNARLVPTGAPESLADAVVELLDDPAEARALGRRARAQIEARLTSAHLVDNMAAAVGLG</sequence>
<reference evidence="1 2" key="1">
    <citation type="submission" date="2019-07" db="EMBL/GenBank/DDBJ databases">
        <title>Whole genome shotgun sequence of Cellulomonas terrae NBRC 100819.</title>
        <authorList>
            <person name="Hosoyama A."/>
            <person name="Uohara A."/>
            <person name="Ohji S."/>
            <person name="Ichikawa N."/>
        </authorList>
    </citation>
    <scope>NUCLEOTIDE SEQUENCE [LARGE SCALE GENOMIC DNA]</scope>
    <source>
        <strain evidence="1 2">NBRC 100819</strain>
    </source>
</reference>